<name>A0A6A7Y1F1_9HYPH</name>
<comment type="subcellular location">
    <subcellularLocation>
        <location evidence="1">Cell membrane</location>
        <topology evidence="1">Multi-pass membrane protein</topology>
    </subcellularLocation>
</comment>
<dbReference type="GO" id="GO:0016887">
    <property type="term" value="F:ATP hydrolysis activity"/>
    <property type="evidence" value="ECO:0007669"/>
    <property type="project" value="InterPro"/>
</dbReference>
<keyword evidence="4" id="KW-0547">Nucleotide-binding</keyword>
<evidence type="ECO:0000256" key="8">
    <source>
        <dbReference type="SAM" id="Phobius"/>
    </source>
</evidence>
<evidence type="ECO:0000259" key="10">
    <source>
        <dbReference type="PROSITE" id="PS50929"/>
    </source>
</evidence>
<dbReference type="Gene3D" id="3.40.50.300">
    <property type="entry name" value="P-loop containing nucleotide triphosphate hydrolases"/>
    <property type="match status" value="1"/>
</dbReference>
<dbReference type="EMBL" id="VWNA01000001">
    <property type="protein sequence ID" value="MQT12585.1"/>
    <property type="molecule type" value="Genomic_DNA"/>
</dbReference>
<evidence type="ECO:0000256" key="6">
    <source>
        <dbReference type="ARBA" id="ARBA00022989"/>
    </source>
</evidence>
<dbReference type="GO" id="GO:0140359">
    <property type="term" value="F:ABC-type transporter activity"/>
    <property type="evidence" value="ECO:0007669"/>
    <property type="project" value="InterPro"/>
</dbReference>
<dbReference type="PROSITE" id="PS00211">
    <property type="entry name" value="ABC_TRANSPORTER_1"/>
    <property type="match status" value="1"/>
</dbReference>
<organism evidence="11 12">
    <name type="scientific">Segnochrobactrum spirostomi</name>
    <dbReference type="NCBI Taxonomy" id="2608987"/>
    <lineage>
        <taxon>Bacteria</taxon>
        <taxon>Pseudomonadati</taxon>
        <taxon>Pseudomonadota</taxon>
        <taxon>Alphaproteobacteria</taxon>
        <taxon>Hyphomicrobiales</taxon>
        <taxon>Segnochrobactraceae</taxon>
        <taxon>Segnochrobactrum</taxon>
    </lineage>
</organism>
<dbReference type="NCBIfam" id="TIGR02857">
    <property type="entry name" value="CydD"/>
    <property type="match status" value="1"/>
</dbReference>
<feature type="domain" description="ABC transporter" evidence="9">
    <location>
        <begin position="364"/>
        <end position="588"/>
    </location>
</feature>
<dbReference type="CDD" id="cd18584">
    <property type="entry name" value="ABC_6TM_AarD_CydD"/>
    <property type="match status" value="1"/>
</dbReference>
<keyword evidence="7 8" id="KW-0472">Membrane</keyword>
<dbReference type="AlphaFoldDB" id="A0A6A7Y1F1"/>
<dbReference type="RefSeq" id="WP_153479832.1">
    <property type="nucleotide sequence ID" value="NZ_VWNA01000001.1"/>
</dbReference>
<dbReference type="InterPro" id="IPR027417">
    <property type="entry name" value="P-loop_NTPase"/>
</dbReference>
<protein>
    <submittedName>
        <fullName evidence="11">Thiol reductant ABC exporter subunit CydD</fullName>
    </submittedName>
</protein>
<evidence type="ECO:0000256" key="4">
    <source>
        <dbReference type="ARBA" id="ARBA00022741"/>
    </source>
</evidence>
<dbReference type="Gene3D" id="1.20.1560.10">
    <property type="entry name" value="ABC transporter type 1, transmembrane domain"/>
    <property type="match status" value="1"/>
</dbReference>
<evidence type="ECO:0000256" key="7">
    <source>
        <dbReference type="ARBA" id="ARBA00023136"/>
    </source>
</evidence>
<feature type="transmembrane region" description="Helical" evidence="8">
    <location>
        <begin position="177"/>
        <end position="197"/>
    </location>
</feature>
<dbReference type="SUPFAM" id="SSF90123">
    <property type="entry name" value="ABC transporter transmembrane region"/>
    <property type="match status" value="1"/>
</dbReference>
<dbReference type="InterPro" id="IPR003593">
    <property type="entry name" value="AAA+_ATPase"/>
</dbReference>
<dbReference type="InterPro" id="IPR039421">
    <property type="entry name" value="Type_1_exporter"/>
</dbReference>
<dbReference type="InterPro" id="IPR036640">
    <property type="entry name" value="ABC1_TM_sf"/>
</dbReference>
<evidence type="ECO:0000259" key="9">
    <source>
        <dbReference type="PROSITE" id="PS50893"/>
    </source>
</evidence>
<dbReference type="GO" id="GO:0005886">
    <property type="term" value="C:plasma membrane"/>
    <property type="evidence" value="ECO:0007669"/>
    <property type="project" value="UniProtKB-SubCell"/>
</dbReference>
<gene>
    <name evidence="11" type="primary">cydD</name>
    <name evidence="11" type="ORF">F0357_07940</name>
</gene>
<dbReference type="InterPro" id="IPR011527">
    <property type="entry name" value="ABC1_TM_dom"/>
</dbReference>
<dbReference type="GO" id="GO:0042883">
    <property type="term" value="P:cysteine transport"/>
    <property type="evidence" value="ECO:0007669"/>
    <property type="project" value="InterPro"/>
</dbReference>
<feature type="transmembrane region" description="Helical" evidence="8">
    <location>
        <begin position="150"/>
        <end position="171"/>
    </location>
</feature>
<dbReference type="GO" id="GO:0034040">
    <property type="term" value="F:ATPase-coupled lipid transmembrane transporter activity"/>
    <property type="evidence" value="ECO:0007669"/>
    <property type="project" value="TreeGrafter"/>
</dbReference>
<comment type="similarity">
    <text evidence="2">Belongs to the ABC transporter superfamily.</text>
</comment>
<dbReference type="PROSITE" id="PS50929">
    <property type="entry name" value="ABC_TM1F"/>
    <property type="match status" value="1"/>
</dbReference>
<keyword evidence="12" id="KW-1185">Reference proteome</keyword>
<evidence type="ECO:0000256" key="2">
    <source>
        <dbReference type="ARBA" id="ARBA00005417"/>
    </source>
</evidence>
<feature type="transmembrane region" description="Helical" evidence="8">
    <location>
        <begin position="255"/>
        <end position="283"/>
    </location>
</feature>
<keyword evidence="3 8" id="KW-0812">Transmembrane</keyword>
<dbReference type="InterPro" id="IPR014216">
    <property type="entry name" value="ABC_transptr_CydD"/>
</dbReference>
<dbReference type="PANTHER" id="PTHR24221">
    <property type="entry name" value="ATP-BINDING CASSETTE SUB-FAMILY B"/>
    <property type="match status" value="1"/>
</dbReference>
<evidence type="ECO:0000256" key="1">
    <source>
        <dbReference type="ARBA" id="ARBA00004651"/>
    </source>
</evidence>
<sequence length="590" mass="62040">MTSSLEYDPSRRSTLSRAESRWMMGLSRTVRRPLALAVAAPLVAGILLAAQAWTLAHLLHRAIVGHEAMATLVPGLALIAAFILVRAGLGFFGERAAAGAAEAIKASVRRALFGHLLAARPDWSRERASGLLAGAIVDQTEALDGFFARYLPAMVAATVLPIAFALGVALVEPFVGILFLITAPLIPVFMALVGWSAEAVSRRHIQAFARLSGLFADRLRGLGTLKLFGRAEAEVATVAAASEDLRHRTLAVLRIAFLSSAVLEFFAALGVAGVALYIGFSYLGYLDFMTARPTLATGLFCLFMAPEVYFPLRQFAAHYHDRAAARAAVAEIASLFETLPAVEAPPAAALRAAPTAHAALAVAVRDLRVTPTGARAPVLDGLALDVAAGEHIAILGPSGSGKTTLIETLAGLRQADGAGAILIGGRPLEGWREDAAELRARLTLIGQRPHIVSGTLADNIRFARPEADAAAIRAAAEAAEVAAFADRLPDGLSTEIGPRGYGLSGGEAQRVALARLFLRGGDLVLLDEPTAHLDAATELRLAAAIRAFARGRTLIVATHARPVARLMDRIVEIEDGRLVPVAAAHVEAAR</sequence>
<dbReference type="Pfam" id="PF00005">
    <property type="entry name" value="ABC_tran"/>
    <property type="match status" value="1"/>
</dbReference>
<dbReference type="InterPro" id="IPR003439">
    <property type="entry name" value="ABC_transporter-like_ATP-bd"/>
</dbReference>
<dbReference type="SUPFAM" id="SSF52540">
    <property type="entry name" value="P-loop containing nucleoside triphosphate hydrolases"/>
    <property type="match status" value="1"/>
</dbReference>
<dbReference type="InterPro" id="IPR017871">
    <property type="entry name" value="ABC_transporter-like_CS"/>
</dbReference>
<keyword evidence="5" id="KW-0067">ATP-binding</keyword>
<proteinExistence type="inferred from homology"/>
<keyword evidence="6 8" id="KW-1133">Transmembrane helix</keyword>
<evidence type="ECO:0000313" key="12">
    <source>
        <dbReference type="Proteomes" id="UP000332515"/>
    </source>
</evidence>
<feature type="transmembrane region" description="Helical" evidence="8">
    <location>
        <begin position="68"/>
        <end position="85"/>
    </location>
</feature>
<evidence type="ECO:0000313" key="11">
    <source>
        <dbReference type="EMBL" id="MQT12585.1"/>
    </source>
</evidence>
<dbReference type="Pfam" id="PF00664">
    <property type="entry name" value="ABC_membrane"/>
    <property type="match status" value="1"/>
</dbReference>
<feature type="domain" description="ABC transmembrane type-1" evidence="10">
    <location>
        <begin position="35"/>
        <end position="324"/>
    </location>
</feature>
<dbReference type="SMART" id="SM00382">
    <property type="entry name" value="AAA"/>
    <property type="match status" value="1"/>
</dbReference>
<dbReference type="PROSITE" id="PS50893">
    <property type="entry name" value="ABC_TRANSPORTER_2"/>
    <property type="match status" value="1"/>
</dbReference>
<reference evidence="11 12" key="1">
    <citation type="submission" date="2019-09" db="EMBL/GenBank/DDBJ databases">
        <title>Segnochrobactrum spirostomi gen. nov., sp. nov., isolated from the ciliate Spirostomum cf. yagiui and description of a novel family, Segnochrobactraceae fam. nov. within the order Rhizobiales of the class Alphaproteobacteria.</title>
        <authorList>
            <person name="Akter S."/>
            <person name="Shazib S.U.A."/>
            <person name="Shin M.K."/>
        </authorList>
    </citation>
    <scope>NUCLEOTIDE SEQUENCE [LARGE SCALE GENOMIC DNA]</scope>
    <source>
        <strain evidence="11 12">Sp-1</strain>
    </source>
</reference>
<dbReference type="GO" id="GO:0005524">
    <property type="term" value="F:ATP binding"/>
    <property type="evidence" value="ECO:0007669"/>
    <property type="project" value="UniProtKB-KW"/>
</dbReference>
<feature type="transmembrane region" description="Helical" evidence="8">
    <location>
        <begin position="295"/>
        <end position="312"/>
    </location>
</feature>
<evidence type="ECO:0000256" key="5">
    <source>
        <dbReference type="ARBA" id="ARBA00022840"/>
    </source>
</evidence>
<dbReference type="PANTHER" id="PTHR24221:SF261">
    <property type="entry name" value="GLUTATHIONE_L-CYSTEINE TRANSPORT SYSTEM ATP-BINDING_PERMEASE PROTEIN CYDD"/>
    <property type="match status" value="1"/>
</dbReference>
<comment type="caution">
    <text evidence="11">The sequence shown here is derived from an EMBL/GenBank/DDBJ whole genome shotgun (WGS) entry which is preliminary data.</text>
</comment>
<dbReference type="Proteomes" id="UP000332515">
    <property type="component" value="Unassembled WGS sequence"/>
</dbReference>
<accession>A0A6A7Y1F1</accession>
<evidence type="ECO:0000256" key="3">
    <source>
        <dbReference type="ARBA" id="ARBA00022692"/>
    </source>
</evidence>